<name>A0AA36J5X7_9DINO</name>
<proteinExistence type="predicted"/>
<accession>A0AA36J5X7</accession>
<evidence type="ECO:0000313" key="2">
    <source>
        <dbReference type="Proteomes" id="UP001178507"/>
    </source>
</evidence>
<sequence>MTDGDLSVGYAWSKEDLLAAYNRQHPDAAVAADFEEPPALHMHFHVETSTFFLGFYRMMFRCNDGQNSADKPFEELNLSPEEKSRLDAAAAALGLAPQKLIARTRS</sequence>
<protein>
    <submittedName>
        <fullName evidence="1">Uncharacterized protein</fullName>
    </submittedName>
</protein>
<dbReference type="Proteomes" id="UP001178507">
    <property type="component" value="Unassembled WGS sequence"/>
</dbReference>
<reference evidence="1" key="1">
    <citation type="submission" date="2023-08" db="EMBL/GenBank/DDBJ databases">
        <authorList>
            <person name="Chen Y."/>
            <person name="Shah S."/>
            <person name="Dougan E. K."/>
            <person name="Thang M."/>
            <person name="Chan C."/>
        </authorList>
    </citation>
    <scope>NUCLEOTIDE SEQUENCE</scope>
</reference>
<dbReference type="AlphaFoldDB" id="A0AA36J5X7"/>
<dbReference type="EMBL" id="CAUJNA010003363">
    <property type="protein sequence ID" value="CAJ1400210.1"/>
    <property type="molecule type" value="Genomic_DNA"/>
</dbReference>
<keyword evidence="2" id="KW-1185">Reference proteome</keyword>
<comment type="caution">
    <text evidence="1">The sequence shown here is derived from an EMBL/GenBank/DDBJ whole genome shotgun (WGS) entry which is preliminary data.</text>
</comment>
<gene>
    <name evidence="1" type="ORF">EVOR1521_LOCUS23597</name>
</gene>
<organism evidence="1 2">
    <name type="scientific">Effrenium voratum</name>
    <dbReference type="NCBI Taxonomy" id="2562239"/>
    <lineage>
        <taxon>Eukaryota</taxon>
        <taxon>Sar</taxon>
        <taxon>Alveolata</taxon>
        <taxon>Dinophyceae</taxon>
        <taxon>Suessiales</taxon>
        <taxon>Symbiodiniaceae</taxon>
        <taxon>Effrenium</taxon>
    </lineage>
</organism>
<evidence type="ECO:0000313" key="1">
    <source>
        <dbReference type="EMBL" id="CAJ1400210.1"/>
    </source>
</evidence>